<keyword evidence="7" id="KW-0132">Cell division</keyword>
<evidence type="ECO:0000256" key="5">
    <source>
        <dbReference type="ARBA" id="ARBA00022454"/>
    </source>
</evidence>
<dbReference type="EMBL" id="HG793130">
    <property type="protein sequence ID" value="CDK29295.1"/>
    <property type="molecule type" value="Genomic_DNA"/>
</dbReference>
<accession>W6MXQ4</accession>
<evidence type="ECO:0000256" key="11">
    <source>
        <dbReference type="SAM" id="MobiDB-lite"/>
    </source>
</evidence>
<evidence type="ECO:0000256" key="9">
    <source>
        <dbReference type="ARBA" id="ARBA00023067"/>
    </source>
</evidence>
<keyword evidence="6" id="KW-0963">Cytoplasm</keyword>
<dbReference type="PIRSF" id="PIRSF017126">
    <property type="entry name" value="Condensin_H"/>
    <property type="match status" value="1"/>
</dbReference>
<dbReference type="Proteomes" id="UP000019384">
    <property type="component" value="Unassembled WGS sequence"/>
</dbReference>
<evidence type="ECO:0000256" key="6">
    <source>
        <dbReference type="ARBA" id="ARBA00022490"/>
    </source>
</evidence>
<name>W6MXQ4_9ASCO</name>
<comment type="similarity">
    <text evidence="3">Belongs to the CND2 (condensin subunit 2) family.</text>
</comment>
<reference evidence="12" key="2">
    <citation type="submission" date="2014-02" db="EMBL/GenBank/DDBJ databases">
        <title>Complete DNA sequence of /Kuraishia capsulata/ illustrates novel genomic features among budding yeasts (/Saccharomycotina/).</title>
        <authorList>
            <person name="Morales L."/>
            <person name="Noel B."/>
            <person name="Porcel B."/>
            <person name="Marcet-Houben M."/>
            <person name="Hullo M-F."/>
            <person name="Sacerdot C."/>
            <person name="Tekaia F."/>
            <person name="Leh-Louis V."/>
            <person name="Despons L."/>
            <person name="Khanna V."/>
            <person name="Aury J-M."/>
            <person name="Barbe V."/>
            <person name="Couloux A."/>
            <person name="Labadie K."/>
            <person name="Pelletier E."/>
            <person name="Souciet J-L."/>
            <person name="Boekhout T."/>
            <person name="Gabaldon T."/>
            <person name="Wincker P."/>
            <person name="Dujon B."/>
        </authorList>
    </citation>
    <scope>NUCLEOTIDE SEQUENCE</scope>
    <source>
        <strain evidence="12">CBS 1993</strain>
    </source>
</reference>
<dbReference type="GO" id="GO:0003682">
    <property type="term" value="F:chromatin binding"/>
    <property type="evidence" value="ECO:0007669"/>
    <property type="project" value="TreeGrafter"/>
</dbReference>
<dbReference type="PANTHER" id="PTHR13108:SF9">
    <property type="entry name" value="CONDENSIN COMPLEX SUBUNIT 2"/>
    <property type="match status" value="1"/>
</dbReference>
<evidence type="ECO:0000313" key="13">
    <source>
        <dbReference type="Proteomes" id="UP000019384"/>
    </source>
</evidence>
<keyword evidence="13" id="KW-1185">Reference proteome</keyword>
<feature type="region of interest" description="Disordered" evidence="11">
    <location>
        <begin position="1"/>
        <end position="22"/>
    </location>
</feature>
<evidence type="ECO:0000256" key="2">
    <source>
        <dbReference type="ARBA" id="ARBA00004496"/>
    </source>
</evidence>
<gene>
    <name evidence="12" type="ORF">KUCA_T00005283001</name>
</gene>
<evidence type="ECO:0000313" key="12">
    <source>
        <dbReference type="EMBL" id="CDK29295.1"/>
    </source>
</evidence>
<dbReference type="GO" id="GO:0000796">
    <property type="term" value="C:condensin complex"/>
    <property type="evidence" value="ECO:0007669"/>
    <property type="project" value="InterPro"/>
</dbReference>
<dbReference type="Pfam" id="PF05786">
    <property type="entry name" value="Cnd2"/>
    <property type="match status" value="3"/>
</dbReference>
<dbReference type="OrthoDB" id="362021at2759"/>
<dbReference type="GO" id="GO:0007076">
    <property type="term" value="P:mitotic chromosome condensation"/>
    <property type="evidence" value="ECO:0007669"/>
    <property type="project" value="InterPro"/>
</dbReference>
<dbReference type="AlphaFoldDB" id="W6MXQ4"/>
<dbReference type="InterPro" id="IPR022816">
    <property type="entry name" value="Condensin_barren_su2"/>
</dbReference>
<feature type="region of interest" description="Disordered" evidence="11">
    <location>
        <begin position="396"/>
        <end position="418"/>
    </location>
</feature>
<evidence type="ECO:0000256" key="7">
    <source>
        <dbReference type="ARBA" id="ARBA00022618"/>
    </source>
</evidence>
<evidence type="ECO:0000256" key="8">
    <source>
        <dbReference type="ARBA" id="ARBA00022776"/>
    </source>
</evidence>
<dbReference type="GO" id="GO:0005737">
    <property type="term" value="C:cytoplasm"/>
    <property type="evidence" value="ECO:0007669"/>
    <property type="project" value="UniProtKB-SubCell"/>
</dbReference>
<evidence type="ECO:0000256" key="4">
    <source>
        <dbReference type="ARBA" id="ARBA00016065"/>
    </source>
</evidence>
<keyword evidence="10" id="KW-0131">Cell cycle</keyword>
<protein>
    <recommendedName>
        <fullName evidence="4">Condensin complex subunit 2</fullName>
    </recommendedName>
</protein>
<evidence type="ECO:0000256" key="1">
    <source>
        <dbReference type="ARBA" id="ARBA00004286"/>
    </source>
</evidence>
<feature type="compositionally biased region" description="Basic residues" evidence="11">
    <location>
        <begin position="404"/>
        <end position="417"/>
    </location>
</feature>
<dbReference type="PANTHER" id="PTHR13108">
    <property type="entry name" value="CONDENSIN COMPLEX SUBUNIT 2"/>
    <property type="match status" value="1"/>
</dbReference>
<dbReference type="HOGENOM" id="CLU_010510_0_1_1"/>
<evidence type="ECO:0000256" key="10">
    <source>
        <dbReference type="ARBA" id="ARBA00023306"/>
    </source>
</evidence>
<comment type="subcellular location">
    <subcellularLocation>
        <location evidence="1">Chromosome</location>
    </subcellularLocation>
    <subcellularLocation>
        <location evidence="2">Cytoplasm</location>
    </subcellularLocation>
</comment>
<keyword evidence="8" id="KW-0498">Mitosis</keyword>
<dbReference type="GeneID" id="34522670"/>
<organism evidence="12 13">
    <name type="scientific">Kuraishia capsulata CBS 1993</name>
    <dbReference type="NCBI Taxonomy" id="1382522"/>
    <lineage>
        <taxon>Eukaryota</taxon>
        <taxon>Fungi</taxon>
        <taxon>Dikarya</taxon>
        <taxon>Ascomycota</taxon>
        <taxon>Saccharomycotina</taxon>
        <taxon>Pichiomycetes</taxon>
        <taxon>Pichiales</taxon>
        <taxon>Pichiaceae</taxon>
        <taxon>Kuraishia</taxon>
    </lineage>
</organism>
<reference evidence="12" key="1">
    <citation type="submission" date="2013-12" db="EMBL/GenBank/DDBJ databases">
        <authorList>
            <person name="Genoscope - CEA"/>
        </authorList>
    </citation>
    <scope>NUCLEOTIDE SEQUENCE</scope>
    <source>
        <strain evidence="12">CBS 1993</strain>
    </source>
</reference>
<evidence type="ECO:0000256" key="3">
    <source>
        <dbReference type="ARBA" id="ARBA00009471"/>
    </source>
</evidence>
<sequence>MNIQHKKMRPAPSASFITTGDDERLSSSLRHKRLLDLEDDEINGQLTEQDEDIRAKFETWIKMASDNKINTQNSWNSTLIDYFHDMNLLKEGNKINFQVASATLDGCMKVYTSRIDSAVSAAGSLLTGLAHGQDEGANGEDDPNNSDIEMADDEELQNSTPEFRKKSGKSKTYTLLPAEALKLKELDQELNLDPIFRKTLTDFDEGGAKSLLLNSLKTDYAGRVVFDTSAGAESGKSGSYREVEEMGQSQTTSHHGVDLSTIKGLLNPPDGSPFLELEVCPSLHQLEQVMNQTQTASDFRKIIQTSFTADSTGIDYQDENDELASLPDINYDLDSIPEFELADEPTEQKVPAERVLDNDVMDFFDASAKNDWEPKEHWKVKAVKQKEIKEKIKVEEDAAAASSRKTKTKAKEKPKTKKGAETVIDMLGEKPTPKSLFARAKALLPDAQFENDTKYLLPEEQQLYTSKLLVSQFLRPSHTISIFQKEMDVPSSYNMESASFLDMPDEDDEPYPLNPTSDFFSDVPGFDEEVAEKSRHEDAEEFIGTQSITHGKKARDDYMDYAKVAKRVDVSALKRKIWRNLEKSEMSNGDKQDFTNMVQEVAATYPDTKRKDLSTSYFFICLLHLANERGFDISNTSDFSDLFISKTY</sequence>
<keyword evidence="5" id="KW-0158">Chromosome</keyword>
<dbReference type="STRING" id="1382522.W6MXQ4"/>
<keyword evidence="9" id="KW-0226">DNA condensation</keyword>
<dbReference type="GO" id="GO:0051301">
    <property type="term" value="P:cell division"/>
    <property type="evidence" value="ECO:0007669"/>
    <property type="project" value="UniProtKB-KW"/>
</dbReference>
<proteinExistence type="inferred from homology"/>
<dbReference type="RefSeq" id="XP_022461282.1">
    <property type="nucleotide sequence ID" value="XM_022600462.1"/>
</dbReference>